<evidence type="ECO:0000259" key="2">
    <source>
        <dbReference type="Pfam" id="PF13439"/>
    </source>
</evidence>
<dbReference type="EMBL" id="AP024488">
    <property type="protein sequence ID" value="BCS95590.1"/>
    <property type="molecule type" value="Genomic_DNA"/>
</dbReference>
<proteinExistence type="predicted"/>
<sequence>MKDETYCITLVIQDLYRLGAQYVTSLVAKGLAQRGHQVTLLVSAVHSRLSQDRPDLIPFPVPESVRMIRLPHAKASQNILALANYYRSTHPQIVITMSPTYFLASMLASRLIPERPGIINVEHSGGIGMPEDNSKVRTSKGPLQGLRKALDKWCFVNADRILTVSQGVSVALNKTMNVDYPKMAVVYNPVVDEQFENKIKMLPHHPWLLDDSVQVIVAAGAHEPLKGYDILIEAFSVLRQRRRCRLVLFGEGSQSESLKALTHQLGIEDDVSFPGYTNNLPANLRKADMFVVSSHCESFSVVLVEALACGVPVVATNCPSGPPEILAGGKYGILVEPNNPLAMAKGMELVLDGKGILPPLESWKPYTLDRVINRYEAVIKEVVDG</sequence>
<organism evidence="3 4">
    <name type="scientific">Desulfoluna limicola</name>
    <dbReference type="NCBI Taxonomy" id="2810562"/>
    <lineage>
        <taxon>Bacteria</taxon>
        <taxon>Pseudomonadati</taxon>
        <taxon>Thermodesulfobacteriota</taxon>
        <taxon>Desulfobacteria</taxon>
        <taxon>Desulfobacterales</taxon>
        <taxon>Desulfolunaceae</taxon>
        <taxon>Desulfoluna</taxon>
    </lineage>
</organism>
<keyword evidence="4" id="KW-1185">Reference proteome</keyword>
<dbReference type="Proteomes" id="UP001320148">
    <property type="component" value="Chromosome"/>
</dbReference>
<evidence type="ECO:0000259" key="1">
    <source>
        <dbReference type="Pfam" id="PF00534"/>
    </source>
</evidence>
<dbReference type="InterPro" id="IPR028098">
    <property type="entry name" value="Glyco_trans_4-like_N"/>
</dbReference>
<evidence type="ECO:0000313" key="3">
    <source>
        <dbReference type="EMBL" id="BCS95590.1"/>
    </source>
</evidence>
<accession>A0ABN6F244</accession>
<protein>
    <submittedName>
        <fullName evidence="3">Glycosyl transferase</fullName>
    </submittedName>
</protein>
<dbReference type="Pfam" id="PF13439">
    <property type="entry name" value="Glyco_transf_4"/>
    <property type="match status" value="1"/>
</dbReference>
<dbReference type="InterPro" id="IPR001296">
    <property type="entry name" value="Glyco_trans_1"/>
</dbReference>
<dbReference type="Pfam" id="PF00534">
    <property type="entry name" value="Glycos_transf_1"/>
    <property type="match status" value="1"/>
</dbReference>
<dbReference type="Gene3D" id="3.40.50.2000">
    <property type="entry name" value="Glycogen Phosphorylase B"/>
    <property type="match status" value="2"/>
</dbReference>
<dbReference type="GO" id="GO:0016740">
    <property type="term" value="F:transferase activity"/>
    <property type="evidence" value="ECO:0007669"/>
    <property type="project" value="UniProtKB-KW"/>
</dbReference>
<feature type="domain" description="Glycosyl transferase family 1" evidence="1">
    <location>
        <begin position="210"/>
        <end position="354"/>
    </location>
</feature>
<dbReference type="SUPFAM" id="SSF53756">
    <property type="entry name" value="UDP-Glycosyltransferase/glycogen phosphorylase"/>
    <property type="match status" value="1"/>
</dbReference>
<dbReference type="CDD" id="cd03811">
    <property type="entry name" value="GT4_GT28_WabH-like"/>
    <property type="match status" value="1"/>
</dbReference>
<feature type="domain" description="Glycosyltransferase subfamily 4-like N-terminal" evidence="2">
    <location>
        <begin position="19"/>
        <end position="192"/>
    </location>
</feature>
<dbReference type="PANTHER" id="PTHR12526">
    <property type="entry name" value="GLYCOSYLTRANSFERASE"/>
    <property type="match status" value="1"/>
</dbReference>
<name>A0ABN6F244_9BACT</name>
<gene>
    <name evidence="3" type="ORF">DSLASN_12220</name>
</gene>
<reference evidence="3 4" key="1">
    <citation type="submission" date="2021-02" db="EMBL/GenBank/DDBJ databases">
        <title>Complete genome of Desulfoluna sp. strain ASN36.</title>
        <authorList>
            <person name="Takahashi A."/>
            <person name="Kojima H."/>
            <person name="Fukui M."/>
        </authorList>
    </citation>
    <scope>NUCLEOTIDE SEQUENCE [LARGE SCALE GENOMIC DNA]</scope>
    <source>
        <strain evidence="3 4">ASN36</strain>
    </source>
</reference>
<keyword evidence="3" id="KW-0808">Transferase</keyword>
<dbReference type="RefSeq" id="WP_236891838.1">
    <property type="nucleotide sequence ID" value="NZ_AP024488.1"/>
</dbReference>
<dbReference type="PANTHER" id="PTHR12526:SF630">
    <property type="entry name" value="GLYCOSYLTRANSFERASE"/>
    <property type="match status" value="1"/>
</dbReference>
<evidence type="ECO:0000313" key="4">
    <source>
        <dbReference type="Proteomes" id="UP001320148"/>
    </source>
</evidence>